<evidence type="ECO:0000313" key="3">
    <source>
        <dbReference type="EMBL" id="TPX37793.1"/>
    </source>
</evidence>
<feature type="compositionally biased region" description="Pro residues" evidence="2">
    <location>
        <begin position="61"/>
        <end position="80"/>
    </location>
</feature>
<comment type="caution">
    <text evidence="3">The sequence shown here is derived from an EMBL/GenBank/DDBJ whole genome shotgun (WGS) entry which is preliminary data.</text>
</comment>
<dbReference type="PANTHER" id="PTHR22028:SF5">
    <property type="entry name" value="COILED-COIL DOMAIN-CONTAINING PROTEIN 191"/>
    <property type="match status" value="1"/>
</dbReference>
<feature type="region of interest" description="Disordered" evidence="2">
    <location>
        <begin position="49"/>
        <end position="81"/>
    </location>
</feature>
<proteinExistence type="predicted"/>
<dbReference type="VEuPathDB" id="FungiDB:SeMB42_g05307"/>
<name>A0A507CJ95_9FUNG</name>
<feature type="coiled-coil region" evidence="1">
    <location>
        <begin position="422"/>
        <end position="449"/>
    </location>
</feature>
<dbReference type="AlphaFoldDB" id="A0A507CJ95"/>
<feature type="region of interest" description="Disordered" evidence="2">
    <location>
        <begin position="523"/>
        <end position="561"/>
    </location>
</feature>
<accession>A0A507CJ95</accession>
<evidence type="ECO:0000256" key="2">
    <source>
        <dbReference type="SAM" id="MobiDB-lite"/>
    </source>
</evidence>
<feature type="coiled-coil region" evidence="1">
    <location>
        <begin position="252"/>
        <end position="328"/>
    </location>
</feature>
<gene>
    <name evidence="3" type="ORF">SeLEV6574_g07874</name>
</gene>
<evidence type="ECO:0000256" key="1">
    <source>
        <dbReference type="SAM" id="Coils"/>
    </source>
</evidence>
<evidence type="ECO:0008006" key="5">
    <source>
        <dbReference type="Google" id="ProtNLM"/>
    </source>
</evidence>
<dbReference type="OrthoDB" id="2139600at2759"/>
<protein>
    <recommendedName>
        <fullName evidence="5">Sfi1 spindle body domain-containing protein</fullName>
    </recommendedName>
</protein>
<sequence length="837" mass="95722">MWHPRPLYRSSSYLDSDDDTLHEAASIISDSSSGPSRTRADWTQLLNTGTHRAPPIAGPLAPGPRPRPYADPPAVPPPCLGPSHVHADITVLDHPLPPSRFFSAERAEQRQQQGIRDGLIDLHGIGPTERIKFEALIAANTDDVTIEARSLLQQWMDNPGIGAPDDVMDDGLSMPDPSGSAAADLMQRLNRAQARHQARDVVHDAAGRRRKSTDVDVIQPNAECSQDENRHSLARERREVLAMQRRAETMRRIEEKRVKAAAERAKRDAEQERARIDLERVRFQRDMAERTRKEAMDRSGKVLEAHIAVDERRKVAAEQRANEKAEHEAGLRRIVDQEFAQMEARKRLELARDGQLAAEREQRAARADELFTLQKMKCLKRHLAAWRDASRRGHDEISRMQVIWTWRRRNASWCMWRQTMARRVARREAERVERELQRAQQRMARAARHDRTATLSKALLALQIGSALARDERETARKHAERARKMQLLLAKMQAQRNASYLPASGASPTPRPDTPCLSVAAEASSVPGPDHQQPRPSSSPPGRTPGSKRTPSVRTAKDLRFITQMEERECERKQRRAALQRLKLQREEEAKQHAREAAQQQEAASLAEKRRLSEAKRDAARRAQLAAEQAAEARARACAQHAQATRHYARALVMHHGVVPWKTFMALMHSMSAQADAFAAVRHMRRAVRTWAAALGRRRLEREAVACRRWQMQLAERAVRAWRMRVAAVYTRGLHAASLRARRQLQRVVAAWKNRCVAHVDARLVREKAMEERAHAFMTRTLPKRYFAEWRLAVVSRKETKWREYRRTMLRERAKELLMHSKLSPEALCDDNALQL</sequence>
<feature type="compositionally biased region" description="Basic and acidic residues" evidence="2">
    <location>
        <begin position="608"/>
        <end position="621"/>
    </location>
</feature>
<evidence type="ECO:0000313" key="4">
    <source>
        <dbReference type="Proteomes" id="UP000320475"/>
    </source>
</evidence>
<dbReference type="PANTHER" id="PTHR22028">
    <property type="entry name" value="SFI1 SPINDLE BODY DOMAIN-CONTAINING PROTEIN-RELATED"/>
    <property type="match status" value="1"/>
</dbReference>
<keyword evidence="1" id="KW-0175">Coiled coil</keyword>
<reference evidence="3 4" key="1">
    <citation type="journal article" date="2019" name="Sci. Rep.">
        <title>Comparative genomics of chytrid fungi reveal insights into the obligate biotrophic and pathogenic lifestyle of Synchytrium endobioticum.</title>
        <authorList>
            <person name="van de Vossenberg B.T.L.H."/>
            <person name="Warris S."/>
            <person name="Nguyen H.D.T."/>
            <person name="van Gent-Pelzer M.P.E."/>
            <person name="Joly D.L."/>
            <person name="van de Geest H.C."/>
            <person name="Bonants P.J.M."/>
            <person name="Smith D.S."/>
            <person name="Levesque C.A."/>
            <person name="van der Lee T.A.J."/>
        </authorList>
    </citation>
    <scope>NUCLEOTIDE SEQUENCE [LARGE SCALE GENOMIC DNA]</scope>
    <source>
        <strain evidence="3 4">LEV6574</strain>
    </source>
</reference>
<organism evidence="3 4">
    <name type="scientific">Synchytrium endobioticum</name>
    <dbReference type="NCBI Taxonomy" id="286115"/>
    <lineage>
        <taxon>Eukaryota</taxon>
        <taxon>Fungi</taxon>
        <taxon>Fungi incertae sedis</taxon>
        <taxon>Chytridiomycota</taxon>
        <taxon>Chytridiomycota incertae sedis</taxon>
        <taxon>Chytridiomycetes</taxon>
        <taxon>Synchytriales</taxon>
        <taxon>Synchytriaceae</taxon>
        <taxon>Synchytrium</taxon>
    </lineage>
</organism>
<dbReference type="EMBL" id="QEAM01000638">
    <property type="protein sequence ID" value="TPX37793.1"/>
    <property type="molecule type" value="Genomic_DNA"/>
</dbReference>
<feature type="region of interest" description="Disordered" evidence="2">
    <location>
        <begin position="591"/>
        <end position="621"/>
    </location>
</feature>
<dbReference type="InterPro" id="IPR052270">
    <property type="entry name" value="CACF_protein"/>
</dbReference>
<dbReference type="Proteomes" id="UP000320475">
    <property type="component" value="Unassembled WGS sequence"/>
</dbReference>